<dbReference type="RefSeq" id="WP_013556846.1">
    <property type="nucleotide sequence ID" value="NC_014958.1"/>
</dbReference>
<keyword evidence="1" id="KW-1133">Transmembrane helix</keyword>
<proteinExistence type="predicted"/>
<feature type="transmembrane region" description="Helical" evidence="1">
    <location>
        <begin position="56"/>
        <end position="82"/>
    </location>
</feature>
<dbReference type="Pfam" id="PF06182">
    <property type="entry name" value="ABC2_membrane_6"/>
    <property type="match status" value="1"/>
</dbReference>
<dbReference type="InterPro" id="IPR010390">
    <property type="entry name" value="ABC-2_transporter-like"/>
</dbReference>
<evidence type="ECO:0008006" key="4">
    <source>
        <dbReference type="Google" id="ProtNLM"/>
    </source>
</evidence>
<sequence precursor="true">MKRALRLMRLFLGASLSAQLEYRANFIGSVLAAIGEALTALLGLSLIFSRPEIKTLGGWTLPEAVIVAGFFMLTQGVIATAFQPNLSKIAEGVRTGSMDFNLLKPIDAQFLVSTRNINFLRSIDVALGLGIIAWGVAQLGGVTILGAATAAALYVSALLMVYAIWFMLSTTAFWFVKVENVTALFDGVFGVGRYPIQAFPAWLRPALTFVVPVALITTVPAQALTGRLTWTLALASPVIAALLLVLARALWVRALASYTSASS</sequence>
<dbReference type="OrthoDB" id="3818833at2"/>
<keyword evidence="1" id="KW-0472">Membrane</keyword>
<protein>
    <recommendedName>
        <fullName evidence="4">ABC transporter permease</fullName>
    </recommendedName>
</protein>
<feature type="transmembrane region" description="Helical" evidence="1">
    <location>
        <begin position="125"/>
        <end position="145"/>
    </location>
</feature>
<reference evidence="2 3" key="1">
    <citation type="journal article" date="2011" name="Stand. Genomic Sci.">
        <title>Complete genome sequence of Deinococcus maricopensis type strain (LB-34).</title>
        <authorList>
            <person name="Pukall R."/>
            <person name="Zeytun A."/>
            <person name="Lucas S."/>
            <person name="Lapidus A."/>
            <person name="Hammon N."/>
            <person name="Deshpande S."/>
            <person name="Nolan M."/>
            <person name="Cheng J.F."/>
            <person name="Pitluck S."/>
            <person name="Liolios K."/>
            <person name="Pagani I."/>
            <person name="Mikhailova N."/>
            <person name="Ivanova N."/>
            <person name="Mavromatis K."/>
            <person name="Pati A."/>
            <person name="Tapia R."/>
            <person name="Han C."/>
            <person name="Goodwin L."/>
            <person name="Chen A."/>
            <person name="Palaniappan K."/>
            <person name="Land M."/>
            <person name="Hauser L."/>
            <person name="Chang Y.J."/>
            <person name="Jeffries C.D."/>
            <person name="Brambilla E.M."/>
            <person name="Rohde M."/>
            <person name="Goker M."/>
            <person name="Detter J.C."/>
            <person name="Woyke T."/>
            <person name="Bristow J."/>
            <person name="Eisen J.A."/>
            <person name="Markowitz V."/>
            <person name="Hugenholtz P."/>
            <person name="Kyrpides N.C."/>
            <person name="Klenk H.P."/>
        </authorList>
    </citation>
    <scope>NUCLEOTIDE SEQUENCE [LARGE SCALE GENOMIC DNA]</scope>
    <source>
        <strain evidence="3">DSM 21211 / LMG 22137 / NRRL B-23946 / LB-34</strain>
    </source>
</reference>
<feature type="transmembrane region" description="Helical" evidence="1">
    <location>
        <begin position="151"/>
        <end position="176"/>
    </location>
</feature>
<name>E8U8F2_DEIML</name>
<organism evidence="2 3">
    <name type="scientific">Deinococcus maricopensis (strain DSM 21211 / LMG 22137 / NRRL B-23946 / LB-34)</name>
    <dbReference type="NCBI Taxonomy" id="709986"/>
    <lineage>
        <taxon>Bacteria</taxon>
        <taxon>Thermotogati</taxon>
        <taxon>Deinococcota</taxon>
        <taxon>Deinococci</taxon>
        <taxon>Deinococcales</taxon>
        <taxon>Deinococcaceae</taxon>
        <taxon>Deinococcus</taxon>
    </lineage>
</organism>
<dbReference type="eggNOG" id="COG3694">
    <property type="taxonomic scope" value="Bacteria"/>
</dbReference>
<dbReference type="STRING" id="709986.Deima_1692"/>
<feature type="transmembrane region" description="Helical" evidence="1">
    <location>
        <begin position="202"/>
        <end position="224"/>
    </location>
</feature>
<reference evidence="3" key="2">
    <citation type="submission" date="2011-01" db="EMBL/GenBank/DDBJ databases">
        <title>The complete genome of Deinococcus maricopensis DSM 21211.</title>
        <authorList>
            <consortium name="US DOE Joint Genome Institute (JGI-PGF)"/>
            <person name="Lucas S."/>
            <person name="Copeland A."/>
            <person name="Lapidus A."/>
            <person name="Goodwin L."/>
            <person name="Pitluck S."/>
            <person name="Kyrpides N."/>
            <person name="Mavromatis K."/>
            <person name="Pagani I."/>
            <person name="Ivanova N."/>
            <person name="Ovchinnikova G."/>
            <person name="Zeytun A."/>
            <person name="Detter J.C."/>
            <person name="Han C."/>
            <person name="Land M."/>
            <person name="Hauser L."/>
            <person name="Markowitz V."/>
            <person name="Cheng J.-F."/>
            <person name="Hugenholtz P."/>
            <person name="Woyke T."/>
            <person name="Wu D."/>
            <person name="Pukall R."/>
            <person name="Gehrich-Schroeter G."/>
            <person name="Brambilla E."/>
            <person name="Klenk H.-P."/>
            <person name="Eisen J.A."/>
        </authorList>
    </citation>
    <scope>NUCLEOTIDE SEQUENCE [LARGE SCALE GENOMIC DNA]</scope>
    <source>
        <strain evidence="3">DSM 21211 / LMG 22137 / NRRL B-23946 / LB-34</strain>
    </source>
</reference>
<accession>E8U8F2</accession>
<dbReference type="AlphaFoldDB" id="E8U8F2"/>
<gene>
    <name evidence="2" type="ordered locus">Deima_1692</name>
</gene>
<dbReference type="PANTHER" id="PTHR36833:SF2">
    <property type="entry name" value="SLR0610 PROTEIN"/>
    <property type="match status" value="1"/>
</dbReference>
<evidence type="ECO:0000256" key="1">
    <source>
        <dbReference type="SAM" id="Phobius"/>
    </source>
</evidence>
<dbReference type="HOGENOM" id="CLU_071040_0_0_0"/>
<feature type="transmembrane region" description="Helical" evidence="1">
    <location>
        <begin position="230"/>
        <end position="251"/>
    </location>
</feature>
<dbReference type="KEGG" id="dmr:Deima_1692"/>
<keyword evidence="1" id="KW-0812">Transmembrane</keyword>
<evidence type="ECO:0000313" key="2">
    <source>
        <dbReference type="EMBL" id="ADV67341.1"/>
    </source>
</evidence>
<dbReference type="EMBL" id="CP002454">
    <property type="protein sequence ID" value="ADV67341.1"/>
    <property type="molecule type" value="Genomic_DNA"/>
</dbReference>
<evidence type="ECO:0000313" key="3">
    <source>
        <dbReference type="Proteomes" id="UP000008635"/>
    </source>
</evidence>
<dbReference type="Proteomes" id="UP000008635">
    <property type="component" value="Chromosome"/>
</dbReference>
<dbReference type="PANTHER" id="PTHR36833">
    <property type="entry name" value="SLR0610 PROTEIN-RELATED"/>
    <property type="match status" value="1"/>
</dbReference>
<keyword evidence="3" id="KW-1185">Reference proteome</keyword>